<sequence length="544" mass="62924">MWQITVESYKSNLENSLKYINDNWDKIQLIRTPSDIVEGQIYKFRGMVQDMLDPIYFYATYEVRNTATGETQQRCGKYVDFLDCVEGEELIMDSANCVNAQRKPYYCITIPGLNNWAQLNPNQEKILPAESSSNLVPEKRNIEAMETDEEHDSKRYRTDRGHSKLSGPAEKSYPIPDPTNMSCIVHFYEDIPQNIKVTDTIEVVGFAYRNEIPQDDADDPPVRNIPRLHAVAFRELKTSNPLYTETTNSDEVLSEAKALRSELHLVLSQLFLGDHLAADFFICYLLARIYKRQDCLALGKMSMNLFNIPMNNGLSYPHHLYRVLEKLVPKSYLFPMTLRNMNTTNMSPRKNYDLDRLESGLLQLSSQTHLVIDETKLETGKLEEKGVQNFKTMMYIISQQKINYDFKYYSIEFDTDIPILILSEGKSALPSDCKVSLKPDPSCSVTTEVFDSILMYLQEPLLSKLRLYLTVASMADFELPEDLLQLIQDDFVKLRQRFNATADDLHNLIILARWTSLSYGEKKLTREMWEKVGKMDLARRERLT</sequence>
<evidence type="ECO:0000256" key="4">
    <source>
        <dbReference type="ARBA" id="ARBA00023242"/>
    </source>
</evidence>
<evidence type="ECO:0000256" key="2">
    <source>
        <dbReference type="ARBA" id="ARBA00007925"/>
    </source>
</evidence>
<dbReference type="PANTHER" id="PTHR13489">
    <property type="entry name" value="MINI-CHROMOSOME MAINTENANCE COMPLEX-BINDING PROTEIN"/>
    <property type="match status" value="1"/>
</dbReference>
<accession>A0A8I6S5G7</accession>
<dbReference type="EnsemblMetazoa" id="XM_014401040.2">
    <property type="protein sequence ID" value="XP_014256526.1"/>
    <property type="gene ID" value="LOC106670569"/>
</dbReference>
<dbReference type="AlphaFoldDB" id="A0A8I6S5G7"/>
<dbReference type="PANTHER" id="PTHR13489:SF0">
    <property type="entry name" value="MINI-CHROMOSOME MAINTENANCE COMPLEX-BINDING PROTEIN"/>
    <property type="match status" value="1"/>
</dbReference>
<feature type="region of interest" description="Disordered" evidence="5">
    <location>
        <begin position="142"/>
        <end position="173"/>
    </location>
</feature>
<dbReference type="InterPro" id="IPR019140">
    <property type="entry name" value="MCM_complex-bd"/>
</dbReference>
<dbReference type="Proteomes" id="UP000494040">
    <property type="component" value="Unassembled WGS sequence"/>
</dbReference>
<feature type="compositionally biased region" description="Basic and acidic residues" evidence="5">
    <location>
        <begin position="151"/>
        <end position="162"/>
    </location>
</feature>
<keyword evidence="7" id="KW-1185">Reference proteome</keyword>
<organism evidence="6 7">
    <name type="scientific">Cimex lectularius</name>
    <name type="common">Bed bug</name>
    <name type="synonym">Acanthia lectularia</name>
    <dbReference type="NCBI Taxonomy" id="79782"/>
    <lineage>
        <taxon>Eukaryota</taxon>
        <taxon>Metazoa</taxon>
        <taxon>Ecdysozoa</taxon>
        <taxon>Arthropoda</taxon>
        <taxon>Hexapoda</taxon>
        <taxon>Insecta</taxon>
        <taxon>Pterygota</taxon>
        <taxon>Neoptera</taxon>
        <taxon>Paraneoptera</taxon>
        <taxon>Hemiptera</taxon>
        <taxon>Heteroptera</taxon>
        <taxon>Panheteroptera</taxon>
        <taxon>Cimicomorpha</taxon>
        <taxon>Cimicidae</taxon>
        <taxon>Cimex</taxon>
    </lineage>
</organism>
<proteinExistence type="inferred from homology"/>
<protein>
    <recommendedName>
        <fullName evidence="3">Mini-chromosome maintenance complex-binding protein</fullName>
    </recommendedName>
</protein>
<dbReference type="Pfam" id="PF09739">
    <property type="entry name" value="MCM_bind"/>
    <property type="match status" value="1"/>
</dbReference>
<dbReference type="GeneID" id="106670569"/>
<keyword evidence="4" id="KW-0539">Nucleus</keyword>
<dbReference type="OrthoDB" id="329666at2759"/>
<dbReference type="OMA" id="EEHTEMI"/>
<dbReference type="GO" id="GO:0006261">
    <property type="term" value="P:DNA-templated DNA replication"/>
    <property type="evidence" value="ECO:0007669"/>
    <property type="project" value="TreeGrafter"/>
</dbReference>
<comment type="similarity">
    <text evidence="2">Belongs to the MCMBP family.</text>
</comment>
<reference evidence="6" key="1">
    <citation type="submission" date="2022-01" db="UniProtKB">
        <authorList>
            <consortium name="EnsemblMetazoa"/>
        </authorList>
    </citation>
    <scope>IDENTIFICATION</scope>
</reference>
<evidence type="ECO:0000256" key="5">
    <source>
        <dbReference type="SAM" id="MobiDB-lite"/>
    </source>
</evidence>
<name>A0A8I6S5G7_CIMLE</name>
<dbReference type="KEGG" id="clec:106670569"/>
<evidence type="ECO:0000313" key="6">
    <source>
        <dbReference type="EnsemblMetazoa" id="XP_014256526.1"/>
    </source>
</evidence>
<evidence type="ECO:0000313" key="7">
    <source>
        <dbReference type="Proteomes" id="UP000494040"/>
    </source>
</evidence>
<dbReference type="RefSeq" id="XP_014256526.1">
    <property type="nucleotide sequence ID" value="XM_014401040.2"/>
</dbReference>
<dbReference type="GO" id="GO:0005634">
    <property type="term" value="C:nucleus"/>
    <property type="evidence" value="ECO:0007669"/>
    <property type="project" value="UniProtKB-SubCell"/>
</dbReference>
<dbReference type="GO" id="GO:0003682">
    <property type="term" value="F:chromatin binding"/>
    <property type="evidence" value="ECO:0007669"/>
    <property type="project" value="TreeGrafter"/>
</dbReference>
<comment type="subcellular location">
    <subcellularLocation>
        <location evidence="1">Nucleus</location>
    </subcellularLocation>
</comment>
<evidence type="ECO:0000256" key="1">
    <source>
        <dbReference type="ARBA" id="ARBA00004123"/>
    </source>
</evidence>
<evidence type="ECO:0000256" key="3">
    <source>
        <dbReference type="ARBA" id="ARBA00015405"/>
    </source>
</evidence>